<accession>A0A2I1KUX6</accession>
<dbReference type="EMBL" id="PKHA01000001">
    <property type="protein sequence ID" value="PKY99440.1"/>
    <property type="molecule type" value="Genomic_DNA"/>
</dbReference>
<dbReference type="InterPro" id="IPR019660">
    <property type="entry name" value="Put_sensory_transdc_reg_YbjN"/>
</dbReference>
<reference evidence="1 2" key="1">
    <citation type="submission" date="2017-12" db="EMBL/GenBank/DDBJ databases">
        <title>Phylogenetic diversity of female urinary microbiome.</title>
        <authorList>
            <person name="Thomas-White K."/>
            <person name="Wolfe A.J."/>
        </authorList>
    </citation>
    <scope>NUCLEOTIDE SEQUENCE [LARGE SCALE GENOMIC DNA]</scope>
    <source>
        <strain evidence="1 2">UMB0319</strain>
    </source>
</reference>
<evidence type="ECO:0000313" key="1">
    <source>
        <dbReference type="EMBL" id="PKY99440.1"/>
    </source>
</evidence>
<organism evidence="1 2">
    <name type="scientific">Actinomyces urogenitalis</name>
    <dbReference type="NCBI Taxonomy" id="103621"/>
    <lineage>
        <taxon>Bacteria</taxon>
        <taxon>Bacillati</taxon>
        <taxon>Actinomycetota</taxon>
        <taxon>Actinomycetes</taxon>
        <taxon>Actinomycetales</taxon>
        <taxon>Actinomycetaceae</taxon>
        <taxon>Actinomyces</taxon>
    </lineage>
</organism>
<proteinExistence type="predicted"/>
<dbReference type="Pfam" id="PF10722">
    <property type="entry name" value="YbjN"/>
    <property type="match status" value="1"/>
</dbReference>
<evidence type="ECO:0000313" key="2">
    <source>
        <dbReference type="Proteomes" id="UP000234778"/>
    </source>
</evidence>
<sequence>MREHHLISTSALAPTSHRDPTLSLLSRFSRPDPTPRAGADSSQVLAPLSQDRLLALFKERDWRYFIDSDGDLGGIWDDATFYFNLGGQKQEVLRIWAQLPGTIDASHLEQVRTVLDASHRRSAWPTACYRIDDDGEVRVFACHAVDYEYGLSDLQLAQHVDCAIATVNGLFADLNEVLGR</sequence>
<comment type="caution">
    <text evidence="1">The sequence shown here is derived from an EMBL/GenBank/DDBJ whole genome shotgun (WGS) entry which is preliminary data.</text>
</comment>
<name>A0A2I1KUX6_9ACTO</name>
<dbReference type="AlphaFoldDB" id="A0A2I1KUX6"/>
<dbReference type="Proteomes" id="UP000234778">
    <property type="component" value="Unassembled WGS sequence"/>
</dbReference>
<protein>
    <submittedName>
        <fullName evidence="1">YbjN domain-containing protein</fullName>
    </submittedName>
</protein>
<gene>
    <name evidence="1" type="ORF">CYJ26_00600</name>
</gene>